<dbReference type="SUPFAM" id="SSF48498">
    <property type="entry name" value="Tetracyclin repressor-like, C-terminal domain"/>
    <property type="match status" value="1"/>
</dbReference>
<dbReference type="InterPro" id="IPR036388">
    <property type="entry name" value="WH-like_DNA-bd_sf"/>
</dbReference>
<gene>
    <name evidence="8" type="ORF">GCM10022381_33690</name>
</gene>
<dbReference type="PANTHER" id="PTHR30055:SF151">
    <property type="entry name" value="TRANSCRIPTIONAL REGULATORY PROTEIN"/>
    <property type="match status" value="1"/>
</dbReference>
<dbReference type="InterPro" id="IPR050109">
    <property type="entry name" value="HTH-type_TetR-like_transc_reg"/>
</dbReference>
<keyword evidence="1" id="KW-0805">Transcription regulation</keyword>
<evidence type="ECO:0000256" key="3">
    <source>
        <dbReference type="ARBA" id="ARBA00023163"/>
    </source>
</evidence>
<keyword evidence="3" id="KW-0804">Transcription</keyword>
<name>A0ABP7KWK2_9MICO</name>
<feature type="region of interest" description="Disordered" evidence="5">
    <location>
        <begin position="80"/>
        <end position="113"/>
    </location>
</feature>
<dbReference type="EMBL" id="BAABCN010000012">
    <property type="protein sequence ID" value="GAA3889153.1"/>
    <property type="molecule type" value="Genomic_DNA"/>
</dbReference>
<dbReference type="InterPro" id="IPR036271">
    <property type="entry name" value="Tet_transcr_reg_TetR-rel_C_sf"/>
</dbReference>
<feature type="domain" description="HTH gntR-type" evidence="6">
    <location>
        <begin position="8"/>
        <end position="76"/>
    </location>
</feature>
<dbReference type="Gene3D" id="1.10.10.10">
    <property type="entry name" value="Winged helix-like DNA-binding domain superfamily/Winged helix DNA-binding domain"/>
    <property type="match status" value="1"/>
</dbReference>
<evidence type="ECO:0000259" key="6">
    <source>
        <dbReference type="PROSITE" id="PS50949"/>
    </source>
</evidence>
<evidence type="ECO:0000313" key="9">
    <source>
        <dbReference type="Proteomes" id="UP001501803"/>
    </source>
</evidence>
<dbReference type="InterPro" id="IPR036390">
    <property type="entry name" value="WH_DNA-bd_sf"/>
</dbReference>
<evidence type="ECO:0000256" key="4">
    <source>
        <dbReference type="PROSITE-ProRule" id="PRU00335"/>
    </source>
</evidence>
<evidence type="ECO:0000256" key="1">
    <source>
        <dbReference type="ARBA" id="ARBA00023015"/>
    </source>
</evidence>
<evidence type="ECO:0000259" key="7">
    <source>
        <dbReference type="PROSITE" id="PS50977"/>
    </source>
</evidence>
<organism evidence="8 9">
    <name type="scientific">Leifsonia kafniensis</name>
    <dbReference type="NCBI Taxonomy" id="475957"/>
    <lineage>
        <taxon>Bacteria</taxon>
        <taxon>Bacillati</taxon>
        <taxon>Actinomycetota</taxon>
        <taxon>Actinomycetes</taxon>
        <taxon>Micrococcales</taxon>
        <taxon>Microbacteriaceae</taxon>
        <taxon>Leifsonia</taxon>
    </lineage>
</organism>
<dbReference type="Proteomes" id="UP001501803">
    <property type="component" value="Unassembled WGS sequence"/>
</dbReference>
<keyword evidence="9" id="KW-1185">Reference proteome</keyword>
<evidence type="ECO:0000256" key="2">
    <source>
        <dbReference type="ARBA" id="ARBA00023125"/>
    </source>
</evidence>
<dbReference type="SUPFAM" id="SSF46785">
    <property type="entry name" value="Winged helix' DNA-binding domain"/>
    <property type="match status" value="1"/>
</dbReference>
<dbReference type="InterPro" id="IPR009057">
    <property type="entry name" value="Homeodomain-like_sf"/>
</dbReference>
<dbReference type="InterPro" id="IPR004111">
    <property type="entry name" value="Repressor_TetR_C"/>
</dbReference>
<proteinExistence type="predicted"/>
<dbReference type="Pfam" id="PF02909">
    <property type="entry name" value="TetR_C_1"/>
    <property type="match status" value="1"/>
</dbReference>
<sequence>MSMSPTPVPPFARIANELRAQISSGALAPGQRVPSTREITREWGVAMATATKVLTALSQEGLVRSVPGVGTIVVGLQAGSGQDSTSQATADQHTAGDTGPPAASAALKSVRSRPTTSPTATLIVTTAIAIADAEGLAAVSMRRVAAELGVATMSLYRHVADKDDLVLRMMDAVLRERELAPSPAGPWRDSLETAGRMLWATFRRHTWLAPALSLTRPQPIVGGMAYAEWVLAALEGTGLGPTAMLTTHLTLFNYVRGTAMNLDLEAEAVAETGLSSRAWIARQEDAVQAAVATGALPTFERVDTAEFNVDLGELFEFGLQRLLDGLSLMIKTGSR</sequence>
<accession>A0ABP7KWK2</accession>
<feature type="domain" description="HTH tetR-type" evidence="7">
    <location>
        <begin position="117"/>
        <end position="177"/>
    </location>
</feature>
<dbReference type="PROSITE" id="PS50949">
    <property type="entry name" value="HTH_GNTR"/>
    <property type="match status" value="1"/>
</dbReference>
<feature type="DNA-binding region" description="H-T-H motif" evidence="4">
    <location>
        <begin position="140"/>
        <end position="159"/>
    </location>
</feature>
<reference evidence="9" key="1">
    <citation type="journal article" date="2019" name="Int. J. Syst. Evol. Microbiol.">
        <title>The Global Catalogue of Microorganisms (GCM) 10K type strain sequencing project: providing services to taxonomists for standard genome sequencing and annotation.</title>
        <authorList>
            <consortium name="The Broad Institute Genomics Platform"/>
            <consortium name="The Broad Institute Genome Sequencing Center for Infectious Disease"/>
            <person name="Wu L."/>
            <person name="Ma J."/>
        </authorList>
    </citation>
    <scope>NUCLEOTIDE SEQUENCE [LARGE SCALE GENOMIC DNA]</scope>
    <source>
        <strain evidence="9">JCM 17021</strain>
    </source>
</reference>
<dbReference type="Pfam" id="PF00392">
    <property type="entry name" value="GntR"/>
    <property type="match status" value="1"/>
</dbReference>
<dbReference type="InterPro" id="IPR000524">
    <property type="entry name" value="Tscrpt_reg_HTH_GntR"/>
</dbReference>
<dbReference type="InterPro" id="IPR001647">
    <property type="entry name" value="HTH_TetR"/>
</dbReference>
<evidence type="ECO:0000313" key="8">
    <source>
        <dbReference type="EMBL" id="GAA3889153.1"/>
    </source>
</evidence>
<protein>
    <submittedName>
        <fullName evidence="8">TetR/AcrR family transcriptional regulator C-terminal domain-containing protein</fullName>
    </submittedName>
</protein>
<dbReference type="Gene3D" id="1.10.10.60">
    <property type="entry name" value="Homeodomain-like"/>
    <property type="match status" value="1"/>
</dbReference>
<dbReference type="Pfam" id="PF00440">
    <property type="entry name" value="TetR_N"/>
    <property type="match status" value="1"/>
</dbReference>
<feature type="compositionally biased region" description="Polar residues" evidence="5">
    <location>
        <begin position="80"/>
        <end position="92"/>
    </location>
</feature>
<keyword evidence="2 4" id="KW-0238">DNA-binding</keyword>
<evidence type="ECO:0000256" key="5">
    <source>
        <dbReference type="SAM" id="MobiDB-lite"/>
    </source>
</evidence>
<comment type="caution">
    <text evidence="8">The sequence shown here is derived from an EMBL/GenBank/DDBJ whole genome shotgun (WGS) entry which is preliminary data.</text>
</comment>
<dbReference type="PANTHER" id="PTHR30055">
    <property type="entry name" value="HTH-TYPE TRANSCRIPTIONAL REGULATOR RUTR"/>
    <property type="match status" value="1"/>
</dbReference>
<dbReference type="CDD" id="cd07377">
    <property type="entry name" value="WHTH_GntR"/>
    <property type="match status" value="1"/>
</dbReference>
<dbReference type="SMART" id="SM00345">
    <property type="entry name" value="HTH_GNTR"/>
    <property type="match status" value="1"/>
</dbReference>
<dbReference type="SUPFAM" id="SSF46689">
    <property type="entry name" value="Homeodomain-like"/>
    <property type="match status" value="1"/>
</dbReference>
<dbReference type="Gene3D" id="1.10.357.10">
    <property type="entry name" value="Tetracycline Repressor, domain 2"/>
    <property type="match status" value="1"/>
</dbReference>
<dbReference type="PROSITE" id="PS50977">
    <property type="entry name" value="HTH_TETR_2"/>
    <property type="match status" value="1"/>
</dbReference>